<dbReference type="EMBL" id="JABEOU010000064">
    <property type="protein sequence ID" value="NNG59772.1"/>
    <property type="molecule type" value="Genomic_DNA"/>
</dbReference>
<dbReference type="AlphaFoldDB" id="A0A7Y2KT98"/>
<organism evidence="1 2">
    <name type="scientific">Sphingomonas paucimobilis</name>
    <name type="common">Pseudomonas paucimobilis</name>
    <dbReference type="NCBI Taxonomy" id="13689"/>
    <lineage>
        <taxon>Bacteria</taxon>
        <taxon>Pseudomonadati</taxon>
        <taxon>Pseudomonadota</taxon>
        <taxon>Alphaproteobacteria</taxon>
        <taxon>Sphingomonadales</taxon>
        <taxon>Sphingomonadaceae</taxon>
        <taxon>Sphingomonas</taxon>
    </lineage>
</organism>
<accession>A0A7Y2KT98</accession>
<reference evidence="1 2" key="1">
    <citation type="submission" date="2020-05" db="EMBL/GenBank/DDBJ databases">
        <title>Draft Genome Sequences of Sphingomonas sp. Isolated from the International Space Station.</title>
        <authorList>
            <person name="Bijlani S."/>
            <person name="Singh N.K."/>
            <person name="Mason C.E."/>
            <person name="Wang C.C."/>
            <person name="Venkateswaran K."/>
        </authorList>
    </citation>
    <scope>NUCLEOTIDE SEQUENCE [LARGE SCALE GENOMIC DNA]</scope>
    <source>
        <strain evidence="1 2">FKI-L5-BR-P1</strain>
    </source>
</reference>
<name>A0A7Y2KT98_SPHPI</name>
<dbReference type="RefSeq" id="WP_170171007.1">
    <property type="nucleotide sequence ID" value="NZ_JABEOU010000064.1"/>
</dbReference>
<protein>
    <submittedName>
        <fullName evidence="1">Uncharacterized protein</fullName>
    </submittedName>
</protein>
<evidence type="ECO:0000313" key="2">
    <source>
        <dbReference type="Proteomes" id="UP000550136"/>
    </source>
</evidence>
<evidence type="ECO:0000313" key="1">
    <source>
        <dbReference type="EMBL" id="NNG59772.1"/>
    </source>
</evidence>
<proteinExistence type="predicted"/>
<gene>
    <name evidence="1" type="ORF">HKX06_20740</name>
</gene>
<dbReference type="Proteomes" id="UP000550136">
    <property type="component" value="Unassembled WGS sequence"/>
</dbReference>
<sequence length="180" mass="20816">MPAQGIVAVEVSPFNARMIAWWLRSYHQPTRYEGILGEILWQYRDQHDVDAVAKKFEKLISRKRPGGPFASVTVQISREDAVWLAKRVKRSGMFGNRPQPKLPDAVALLCYRCAEATTKKRGRKTLARDRLQAALEREHLDERHRKRLRRRHREEVKLRESAESFQGILGKALMDAAKST</sequence>
<comment type="caution">
    <text evidence="1">The sequence shown here is derived from an EMBL/GenBank/DDBJ whole genome shotgun (WGS) entry which is preliminary data.</text>
</comment>